<evidence type="ECO:0000256" key="1">
    <source>
        <dbReference type="SAM" id="SignalP"/>
    </source>
</evidence>
<sequence length="320" mass="36704">MKSVKNILFLILSMLVFSTSVAQTCLFNDLVDDLVQQNSSFQAFVESEKGFRAWKILATEAPSLRTDMQELTLVLNNLELIENVGTKNYKSWKLLRDAGRTQLMKNADVLETLTRIRANKNLKKIGATDELLAKIQGVEGVSYEQVLNNLDLFANNIVKNNVTLNDFNKVLNQLTQEVSKRDGANWIVEYLAKNSDQFKGKTIKFEEFNSTTLGGRFVDVTDETFSFNKIFYEFKSVKTVPPKDFAEQFMKDLSNADNLSQIKWIFNGSKNPVDFKKNMLEAIDKLPLTENLAVKLIQEKNINKLRRYLKDNLEDIFLLK</sequence>
<evidence type="ECO:0000313" key="2">
    <source>
        <dbReference type="EMBL" id="MEB3076433.1"/>
    </source>
</evidence>
<evidence type="ECO:0000313" key="3">
    <source>
        <dbReference type="Proteomes" id="UP001311730"/>
    </source>
</evidence>
<keyword evidence="3" id="KW-1185">Reference proteome</keyword>
<gene>
    <name evidence="2" type="ORF">VJJ08_14200</name>
</gene>
<feature type="chain" id="PRO_5046120458" evidence="1">
    <location>
        <begin position="23"/>
        <end position="320"/>
    </location>
</feature>
<proteinExistence type="predicted"/>
<dbReference type="EMBL" id="JAYKBW010000021">
    <property type="protein sequence ID" value="MEB3076433.1"/>
    <property type="molecule type" value="Genomic_DNA"/>
</dbReference>
<name>A0ABU5ZDK7_9FLAO</name>
<organism evidence="2 3">
    <name type="scientific">Capnocytophaga gingivalis</name>
    <dbReference type="NCBI Taxonomy" id="1017"/>
    <lineage>
        <taxon>Bacteria</taxon>
        <taxon>Pseudomonadati</taxon>
        <taxon>Bacteroidota</taxon>
        <taxon>Flavobacteriia</taxon>
        <taxon>Flavobacteriales</taxon>
        <taxon>Flavobacteriaceae</taxon>
        <taxon>Capnocytophaga</taxon>
    </lineage>
</organism>
<keyword evidence="1" id="KW-0732">Signal</keyword>
<dbReference type="RefSeq" id="WP_323984404.1">
    <property type="nucleotide sequence ID" value="NZ_JAYKBW010000021.1"/>
</dbReference>
<protein>
    <submittedName>
        <fullName evidence="2">Uncharacterized protein</fullName>
    </submittedName>
</protein>
<feature type="signal peptide" evidence="1">
    <location>
        <begin position="1"/>
        <end position="22"/>
    </location>
</feature>
<accession>A0ABU5ZDK7</accession>
<comment type="caution">
    <text evidence="2">The sequence shown here is derived from an EMBL/GenBank/DDBJ whole genome shotgun (WGS) entry which is preliminary data.</text>
</comment>
<reference evidence="2 3" key="1">
    <citation type="submission" date="2023-12" db="EMBL/GenBank/DDBJ databases">
        <title>Genomic sequences of Capnocytophaga and Parvimonas strains.</title>
        <authorList>
            <person name="Watt R.M."/>
            <person name="Wang M."/>
            <person name="Yang T."/>
            <person name="Tong W.M."/>
        </authorList>
    </citation>
    <scope>NUCLEOTIDE SEQUENCE [LARGE SCALE GENOMIC DNA]</scope>
    <source>
        <strain evidence="2 3">CCUG 13096</strain>
    </source>
</reference>
<dbReference type="Proteomes" id="UP001311730">
    <property type="component" value="Unassembled WGS sequence"/>
</dbReference>